<feature type="repeat" description="WD" evidence="4">
    <location>
        <begin position="843"/>
        <end position="884"/>
    </location>
</feature>
<keyword evidence="1 4" id="KW-0853">WD repeat</keyword>
<feature type="repeat" description="WD" evidence="4">
    <location>
        <begin position="929"/>
        <end position="970"/>
    </location>
</feature>
<gene>
    <name evidence="7" type="ORF">RDB_LOCUS51815</name>
</gene>
<dbReference type="InterPro" id="IPR056884">
    <property type="entry name" value="NPHP3-like_N"/>
</dbReference>
<dbReference type="Gene3D" id="3.40.50.300">
    <property type="entry name" value="P-loop containing nucleotide triphosphate hydrolases"/>
    <property type="match status" value="1"/>
</dbReference>
<keyword evidence="3" id="KW-0833">Ubl conjugation pathway</keyword>
<dbReference type="PROSITE" id="PS50082">
    <property type="entry name" value="WD_REPEATS_2"/>
    <property type="match status" value="11"/>
</dbReference>
<evidence type="ECO:0000256" key="2">
    <source>
        <dbReference type="ARBA" id="ARBA00022737"/>
    </source>
</evidence>
<dbReference type="SUPFAM" id="SSF50978">
    <property type="entry name" value="WD40 repeat-like"/>
    <property type="match status" value="2"/>
</dbReference>
<feature type="region of interest" description="Disordered" evidence="5">
    <location>
        <begin position="25"/>
        <end position="83"/>
    </location>
</feature>
<feature type="repeat" description="WD" evidence="4">
    <location>
        <begin position="886"/>
        <end position="918"/>
    </location>
</feature>
<feature type="repeat" description="WD" evidence="4">
    <location>
        <begin position="971"/>
        <end position="1012"/>
    </location>
</feature>
<evidence type="ECO:0000256" key="1">
    <source>
        <dbReference type="ARBA" id="ARBA00022574"/>
    </source>
</evidence>
<dbReference type="EMBL" id="CAJNJQ010001032">
    <property type="protein sequence ID" value="CAE7115334.1"/>
    <property type="molecule type" value="Genomic_DNA"/>
</dbReference>
<dbReference type="PROSITE" id="PS00678">
    <property type="entry name" value="WD_REPEATS_1"/>
    <property type="match status" value="5"/>
</dbReference>
<dbReference type="InterPro" id="IPR019775">
    <property type="entry name" value="WD40_repeat_CS"/>
</dbReference>
<sequence length="1503" mass="165605">MNPQEPSSSQEKHGIRQTIRSTIKWLKNEVQRPSGFRLSPGNPDRSDTNPVSPPASEPFTQDSAQGGEVHNSTEHKRPESAGWSRLKHSLRVLETGGELFPPLKSAKAAENRADYEELADELQSTIDMISQYSGELEQEKSNGSVANVAQCIQGQVTVIEGRQNGGTVGRLLDATHEQENVIRCYHQVERLFRQLQTELSLRTKQEVKKIHEWTLLQHIAPVDDARYNSSYSDTIRRRGCTAQTREAIHQGLQDWTTSPETEKIYWMNGMAGTGKTTITYSYCEWLESTSRLGASFFCSRISSTCRSLSQIVPTVAYQLAHFSPAFRSRLCAILNDNPVAGKLNVGQQFEKLMYQPILHVKKAIPDDVVIVIDALDECDDGYSVRLLLDVLLKFAEQLPLKFFVASRPEPVIRDRMMSQGGSSRYIVYLHDIEQSIVEEDIKKYLTEALGPMEPPPSLAQVELLAKRSRNLFIYAATLVRYIYPDDLTADSNDRLEMMLDAISTSNSMSDNRYKNLDRLYTTVLSAVFKSRLGYEEGNHMRRVLWCIVCAREPIPAATIGFLATLTERQVLSALRLLRSVVHVPENSSLISPLHASFPEYMLAKSRSKRFHCDESKSNEMLACRCFEVMRSQLKFNICGLESSYLPDDKVQNLEARVAQCIPPTLSYACRYWSSHLRLAPTINHMGDMLSEFLHNRLLFWMEVLSLSRCIGMGAPMMQQAQAWLQQTEDNRDEIQKLVSDARNFITWFAANPCSQSTPHIYISALPFCAKSSLVHQHYSQRTQGLANIYVSKHDEAVLAIWNTDYKVLSLAISPGGDHIVTGSKDGSVQVYDMHTGAMAAGPFKGHTDSVNSVAFSPCGVFIASGSRDQTVLVWDALTGRTIYGPLRMHTRSVTFVGFSPDGKRVVSGSLDHTISVWDSSVGAIVLGPLRGHTDSVSSFSFSPTGNLIASCSSDRSVRLWDAQTGAAVAELKGHQGEVINSAFSTDGRRLASCSTDRTIRLWDVKTGTVVGQPLAGHQYGISSVAFSPDNVHIASGGNYRDRSIIVWNTLTGLPVISSLVGHSGTVRSVVFSPDNGRIVSCSDDSTIRIWDIQSTSRAASQQNTQEASVGSVAFLPSHTKFISNSSNGSLRIWDMHTNETTSPEFEQFTTSEVIHSLAVCSKGTRVAVGTNDGTIRVWDVLTGRAVSQSLEKHKNLISSLTFSANNTHLCSGSGDATIIVWDVETGAMVGQPYQGHTGTVLSVTCSSNGTCIASGATDCAVMAWDSSTGALIRTLAGHKASVSSVVFLAGGGDIVSGSFDGAVRRWDVETGNCLSVLFEPHHTSGPSFHHCISLSPGGDRLVCGFGPSIRLVDTRSHKLISELSLPSSEQIRWVGYSTDDSHIESVSVDETSPAQDVNIAPNQQLPNIVRVWRADVTANHPASPSTPRHWSYAPDGRISSPDGFVMWIPPDLVPQIKAQTEYRSPSFYSPISLSSDRFINIGYPDLCIGERWIECYIHKNGVD</sequence>
<dbReference type="PROSITE" id="PS50294">
    <property type="entry name" value="WD_REPEATS_REGION"/>
    <property type="match status" value="9"/>
</dbReference>
<dbReference type="CDD" id="cd00200">
    <property type="entry name" value="WD40"/>
    <property type="match status" value="2"/>
</dbReference>
<evidence type="ECO:0000256" key="4">
    <source>
        <dbReference type="PROSITE-ProRule" id="PRU00221"/>
    </source>
</evidence>
<accession>A0A8H3DXE4</accession>
<dbReference type="InterPro" id="IPR001680">
    <property type="entry name" value="WD40_rpt"/>
</dbReference>
<dbReference type="SMART" id="SM00320">
    <property type="entry name" value="WD40"/>
    <property type="match status" value="13"/>
</dbReference>
<dbReference type="Proteomes" id="UP000663827">
    <property type="component" value="Unassembled WGS sequence"/>
</dbReference>
<dbReference type="PANTHER" id="PTHR15622">
    <property type="entry name" value="WD40 REPEAT PROTEIN"/>
    <property type="match status" value="1"/>
</dbReference>
<feature type="repeat" description="WD" evidence="4">
    <location>
        <begin position="1233"/>
        <end position="1274"/>
    </location>
</feature>
<dbReference type="InterPro" id="IPR027417">
    <property type="entry name" value="P-loop_NTPase"/>
</dbReference>
<dbReference type="Gene3D" id="2.130.10.10">
    <property type="entry name" value="YVTN repeat-like/Quinoprotein amine dehydrogenase"/>
    <property type="match status" value="4"/>
</dbReference>
<dbReference type="InterPro" id="IPR015943">
    <property type="entry name" value="WD40/YVTN_repeat-like_dom_sf"/>
</dbReference>
<feature type="repeat" description="WD" evidence="4">
    <location>
        <begin position="1275"/>
        <end position="1316"/>
    </location>
</feature>
<protein>
    <recommendedName>
        <fullName evidence="6">Nephrocystin 3-like N-terminal domain-containing protein</fullName>
    </recommendedName>
</protein>
<evidence type="ECO:0000256" key="3">
    <source>
        <dbReference type="ARBA" id="ARBA00022786"/>
    </source>
</evidence>
<name>A0A8H3DXE4_9AGAM</name>
<evidence type="ECO:0000313" key="7">
    <source>
        <dbReference type="EMBL" id="CAE7115334.1"/>
    </source>
</evidence>
<feature type="repeat" description="WD" evidence="4">
    <location>
        <begin position="1190"/>
        <end position="1231"/>
    </location>
</feature>
<organism evidence="7 8">
    <name type="scientific">Rhizoctonia solani</name>
    <dbReference type="NCBI Taxonomy" id="456999"/>
    <lineage>
        <taxon>Eukaryota</taxon>
        <taxon>Fungi</taxon>
        <taxon>Dikarya</taxon>
        <taxon>Basidiomycota</taxon>
        <taxon>Agaricomycotina</taxon>
        <taxon>Agaricomycetes</taxon>
        <taxon>Cantharellales</taxon>
        <taxon>Ceratobasidiaceae</taxon>
        <taxon>Rhizoctonia</taxon>
    </lineage>
</organism>
<proteinExistence type="predicted"/>
<feature type="repeat" description="WD" evidence="4">
    <location>
        <begin position="1102"/>
        <end position="1143"/>
    </location>
</feature>
<dbReference type="InterPro" id="IPR051983">
    <property type="entry name" value="WSB_SOCS-box_domain"/>
</dbReference>
<dbReference type="Pfam" id="PF00400">
    <property type="entry name" value="WD40"/>
    <property type="match status" value="12"/>
</dbReference>
<feature type="repeat" description="WD" evidence="4">
    <location>
        <begin position="1154"/>
        <end position="1188"/>
    </location>
</feature>
<keyword evidence="2" id="KW-0677">Repeat</keyword>
<dbReference type="SUPFAM" id="SSF50969">
    <property type="entry name" value="YVTN repeat-like/Quinoprotein amine dehydrogenase"/>
    <property type="match status" value="1"/>
</dbReference>
<dbReference type="GO" id="GO:0000209">
    <property type="term" value="P:protein polyubiquitination"/>
    <property type="evidence" value="ECO:0007669"/>
    <property type="project" value="TreeGrafter"/>
</dbReference>
<evidence type="ECO:0000256" key="5">
    <source>
        <dbReference type="SAM" id="MobiDB-lite"/>
    </source>
</evidence>
<evidence type="ECO:0000259" key="6">
    <source>
        <dbReference type="Pfam" id="PF24883"/>
    </source>
</evidence>
<feature type="repeat" description="WD" evidence="4">
    <location>
        <begin position="1059"/>
        <end position="1100"/>
    </location>
</feature>
<feature type="repeat" description="WD" evidence="4">
    <location>
        <begin position="807"/>
        <end position="841"/>
    </location>
</feature>
<comment type="caution">
    <text evidence="7">The sequence shown here is derived from an EMBL/GenBank/DDBJ whole genome shotgun (WGS) entry which is preliminary data.</text>
</comment>
<dbReference type="InterPro" id="IPR020472">
    <property type="entry name" value="WD40_PAC1"/>
</dbReference>
<dbReference type="PANTHER" id="PTHR15622:SF2">
    <property type="entry name" value="U4_U6 SMALL NUCLEAR RIBONUCLEOPROTEIN PRP4"/>
    <property type="match status" value="1"/>
</dbReference>
<dbReference type="Pfam" id="PF24883">
    <property type="entry name" value="NPHP3_N"/>
    <property type="match status" value="1"/>
</dbReference>
<dbReference type="SUPFAM" id="SSF52540">
    <property type="entry name" value="P-loop containing nucleoside triphosphate hydrolases"/>
    <property type="match status" value="1"/>
</dbReference>
<reference evidence="7" key="1">
    <citation type="submission" date="2021-01" db="EMBL/GenBank/DDBJ databases">
        <authorList>
            <person name="Kaushik A."/>
        </authorList>
    </citation>
    <scope>NUCLEOTIDE SEQUENCE</scope>
    <source>
        <strain evidence="7">AG5</strain>
    </source>
</reference>
<evidence type="ECO:0000313" key="8">
    <source>
        <dbReference type="Proteomes" id="UP000663827"/>
    </source>
</evidence>
<dbReference type="InterPro" id="IPR011044">
    <property type="entry name" value="Quino_amine_DH_bsu"/>
</dbReference>
<dbReference type="InterPro" id="IPR036322">
    <property type="entry name" value="WD40_repeat_dom_sf"/>
</dbReference>
<feature type="domain" description="Nephrocystin 3-like N-terminal" evidence="6">
    <location>
        <begin position="249"/>
        <end position="407"/>
    </location>
</feature>
<dbReference type="PRINTS" id="PR00320">
    <property type="entry name" value="GPROTEINBRPT"/>
</dbReference>